<dbReference type="Proteomes" id="UP000026961">
    <property type="component" value="Chromosome 7"/>
</dbReference>
<sequence>MSRRLQAATLVYTARRWRSLSMRSRRRSPASHRRYIGLRPCRPMEWSRRQPGGHDIHFVIDALNLANLVEPPVTPSAEGHLAGRRLRAVIAAPPLDSEHVSSLRLRRPATLSRSSRSARKIQNLNHQILMKFSSPENSIKMKKNKEEEKFEVQTETDKDYPNCLLLPVEGVGSTTRPAPSTERSRNPFPLSSAVRSRSYGPQRRPEGISGGAESSCPDRTCACDDSPDPQILRWAH</sequence>
<dbReference type="AlphaFoldDB" id="A0A0E0ANE7"/>
<accession>A0A0E0ANE7</accession>
<keyword evidence="3" id="KW-1185">Reference proteome</keyword>
<feature type="compositionally biased region" description="Basic and acidic residues" evidence="1">
    <location>
        <begin position="144"/>
        <end position="160"/>
    </location>
</feature>
<evidence type="ECO:0000256" key="1">
    <source>
        <dbReference type="SAM" id="MobiDB-lite"/>
    </source>
</evidence>
<organism evidence="2">
    <name type="scientific">Oryza glumipatula</name>
    <dbReference type="NCBI Taxonomy" id="40148"/>
    <lineage>
        <taxon>Eukaryota</taxon>
        <taxon>Viridiplantae</taxon>
        <taxon>Streptophyta</taxon>
        <taxon>Embryophyta</taxon>
        <taxon>Tracheophyta</taxon>
        <taxon>Spermatophyta</taxon>
        <taxon>Magnoliopsida</taxon>
        <taxon>Liliopsida</taxon>
        <taxon>Poales</taxon>
        <taxon>Poaceae</taxon>
        <taxon>BOP clade</taxon>
        <taxon>Oryzoideae</taxon>
        <taxon>Oryzeae</taxon>
        <taxon>Oryzinae</taxon>
        <taxon>Oryza</taxon>
    </lineage>
</organism>
<dbReference type="Gramene" id="OGLUM07G24090.1">
    <property type="protein sequence ID" value="OGLUM07G24090.1"/>
    <property type="gene ID" value="OGLUM07G24090"/>
</dbReference>
<proteinExistence type="predicted"/>
<reference evidence="2" key="2">
    <citation type="submission" date="2018-05" db="EMBL/GenBank/DDBJ databases">
        <title>OgluRS3 (Oryza glumaepatula Reference Sequence Version 3).</title>
        <authorList>
            <person name="Zhang J."/>
            <person name="Kudrna D."/>
            <person name="Lee S."/>
            <person name="Talag J."/>
            <person name="Welchert J."/>
            <person name="Wing R.A."/>
        </authorList>
    </citation>
    <scope>NUCLEOTIDE SEQUENCE [LARGE SCALE GENOMIC DNA]</scope>
</reference>
<protein>
    <submittedName>
        <fullName evidence="2">Uncharacterized protein</fullName>
    </submittedName>
</protein>
<feature type="region of interest" description="Disordered" evidence="1">
    <location>
        <begin position="136"/>
        <end position="236"/>
    </location>
</feature>
<evidence type="ECO:0000313" key="3">
    <source>
        <dbReference type="Proteomes" id="UP000026961"/>
    </source>
</evidence>
<dbReference type="HOGENOM" id="CLU_1176987_0_0_1"/>
<dbReference type="EnsemblPlants" id="OGLUM07G24090.1">
    <property type="protein sequence ID" value="OGLUM07G24090.1"/>
    <property type="gene ID" value="OGLUM07G24090"/>
</dbReference>
<name>A0A0E0ANE7_9ORYZ</name>
<evidence type="ECO:0000313" key="2">
    <source>
        <dbReference type="EnsemblPlants" id="OGLUM07G24090.1"/>
    </source>
</evidence>
<reference evidence="2" key="1">
    <citation type="submission" date="2015-04" db="UniProtKB">
        <authorList>
            <consortium name="EnsemblPlants"/>
        </authorList>
    </citation>
    <scope>IDENTIFICATION</scope>
</reference>